<dbReference type="GO" id="GO:0016746">
    <property type="term" value="F:acyltransferase activity"/>
    <property type="evidence" value="ECO:0007669"/>
    <property type="project" value="UniProtKB-KW"/>
</dbReference>
<dbReference type="SUPFAM" id="SSF55729">
    <property type="entry name" value="Acyl-CoA N-acyltransferases (Nat)"/>
    <property type="match status" value="1"/>
</dbReference>
<evidence type="ECO:0000256" key="1">
    <source>
        <dbReference type="ARBA" id="ARBA00022679"/>
    </source>
</evidence>
<dbReference type="PANTHER" id="PTHR43800:SF1">
    <property type="entry name" value="PEPTIDYL-LYSINE N-ACETYLTRANSFERASE YJAB"/>
    <property type="match status" value="1"/>
</dbReference>
<reference evidence="4 5" key="1">
    <citation type="submission" date="2024-01" db="EMBL/GenBank/DDBJ databases">
        <title>Unpublished Manusciprt.</title>
        <authorList>
            <person name="Duman M."/>
            <person name="Valdes E.G."/>
            <person name="Ajmi N."/>
            <person name="Altun S."/>
            <person name="Saticioglu I.B."/>
        </authorList>
    </citation>
    <scope>NUCLEOTIDE SEQUENCE [LARGE SCALE GENOMIC DNA]</scope>
    <source>
        <strain evidence="4 5">148P</strain>
    </source>
</reference>
<evidence type="ECO:0000313" key="5">
    <source>
        <dbReference type="Proteomes" id="UP001335100"/>
    </source>
</evidence>
<dbReference type="InterPro" id="IPR016181">
    <property type="entry name" value="Acyl_CoA_acyltransferase"/>
</dbReference>
<name>A0ABU7HQR4_9PSED</name>
<gene>
    <name evidence="4" type="ORF">V0R50_11545</name>
</gene>
<dbReference type="PANTHER" id="PTHR43800">
    <property type="entry name" value="PEPTIDYL-LYSINE N-ACETYLTRANSFERASE YJAB"/>
    <property type="match status" value="1"/>
</dbReference>
<dbReference type="Proteomes" id="UP001335100">
    <property type="component" value="Unassembled WGS sequence"/>
</dbReference>
<dbReference type="EMBL" id="JAZDQJ010000010">
    <property type="protein sequence ID" value="MEE1933857.1"/>
    <property type="molecule type" value="Genomic_DNA"/>
</dbReference>
<dbReference type="CDD" id="cd04301">
    <property type="entry name" value="NAT_SF"/>
    <property type="match status" value="1"/>
</dbReference>
<keyword evidence="1 4" id="KW-0808">Transferase</keyword>
<dbReference type="Pfam" id="PF13673">
    <property type="entry name" value="Acetyltransf_10"/>
    <property type="match status" value="1"/>
</dbReference>
<evidence type="ECO:0000313" key="4">
    <source>
        <dbReference type="EMBL" id="MEE1933857.1"/>
    </source>
</evidence>
<keyword evidence="2 4" id="KW-0012">Acyltransferase</keyword>
<dbReference type="Gene3D" id="3.40.630.30">
    <property type="match status" value="1"/>
</dbReference>
<dbReference type="RefSeq" id="WP_330074678.1">
    <property type="nucleotide sequence ID" value="NZ_JAZDQJ010000010.1"/>
</dbReference>
<sequence length="152" mass="16354">MNLTITPVAADEYPALTTLWEASVRATHDFLPEAHIERLRPLILNDYLAAVELRAARDATGALLGFAGVHEGKLEMLFIDPARRGTGVGKALLAHAIAELGVSEVDVNEQNPQAVGFYLHQGFHVTGRSELDGQSEPFPLLHLNLVAPQGAA</sequence>
<dbReference type="InterPro" id="IPR000182">
    <property type="entry name" value="GNAT_dom"/>
</dbReference>
<proteinExistence type="predicted"/>
<keyword evidence="5" id="KW-1185">Reference proteome</keyword>
<dbReference type="PROSITE" id="PS51186">
    <property type="entry name" value="GNAT"/>
    <property type="match status" value="1"/>
</dbReference>
<evidence type="ECO:0000259" key="3">
    <source>
        <dbReference type="PROSITE" id="PS51186"/>
    </source>
</evidence>
<evidence type="ECO:0000256" key="2">
    <source>
        <dbReference type="ARBA" id="ARBA00023315"/>
    </source>
</evidence>
<dbReference type="EC" id="2.3.1.-" evidence="4"/>
<feature type="domain" description="N-acetyltransferase" evidence="3">
    <location>
        <begin position="11"/>
        <end position="146"/>
    </location>
</feature>
<accession>A0ABU7HQR4</accession>
<organism evidence="4 5">
    <name type="scientific">Pseudomonas ulcerans</name>
    <dbReference type="NCBI Taxonomy" id="3115852"/>
    <lineage>
        <taxon>Bacteria</taxon>
        <taxon>Pseudomonadati</taxon>
        <taxon>Pseudomonadota</taxon>
        <taxon>Gammaproteobacteria</taxon>
        <taxon>Pseudomonadales</taxon>
        <taxon>Pseudomonadaceae</taxon>
        <taxon>Pseudomonas</taxon>
    </lineage>
</organism>
<protein>
    <submittedName>
        <fullName evidence="4">GNAT family N-acetyltransferase</fullName>
        <ecNumber evidence="4">2.3.1.-</ecNumber>
    </submittedName>
</protein>
<comment type="caution">
    <text evidence="4">The sequence shown here is derived from an EMBL/GenBank/DDBJ whole genome shotgun (WGS) entry which is preliminary data.</text>
</comment>